<comment type="caution">
    <text evidence="2">The sequence shown here is derived from an EMBL/GenBank/DDBJ whole genome shotgun (WGS) entry which is preliminary data.</text>
</comment>
<evidence type="ECO:0000256" key="1">
    <source>
        <dbReference type="SAM" id="MobiDB-lite"/>
    </source>
</evidence>
<organism evidence="2 3">
    <name type="scientific">Portunus trituberculatus</name>
    <name type="common">Swimming crab</name>
    <name type="synonym">Neptunus trituberculatus</name>
    <dbReference type="NCBI Taxonomy" id="210409"/>
    <lineage>
        <taxon>Eukaryota</taxon>
        <taxon>Metazoa</taxon>
        <taxon>Ecdysozoa</taxon>
        <taxon>Arthropoda</taxon>
        <taxon>Crustacea</taxon>
        <taxon>Multicrustacea</taxon>
        <taxon>Malacostraca</taxon>
        <taxon>Eumalacostraca</taxon>
        <taxon>Eucarida</taxon>
        <taxon>Decapoda</taxon>
        <taxon>Pleocyemata</taxon>
        <taxon>Brachyura</taxon>
        <taxon>Eubrachyura</taxon>
        <taxon>Portunoidea</taxon>
        <taxon>Portunidae</taxon>
        <taxon>Portuninae</taxon>
        <taxon>Portunus</taxon>
    </lineage>
</organism>
<dbReference type="Proteomes" id="UP000324222">
    <property type="component" value="Unassembled WGS sequence"/>
</dbReference>
<evidence type="ECO:0000313" key="3">
    <source>
        <dbReference type="Proteomes" id="UP000324222"/>
    </source>
</evidence>
<keyword evidence="3" id="KW-1185">Reference proteome</keyword>
<sequence length="86" mass="9996">MRQEEEEEVERRERGGRLEVGGREGEGRWQGGGEEREREGRRKREEELAWRQRPQPASPSQCYVGFCEGRSCTPINSSPNSVYLKN</sequence>
<proteinExistence type="predicted"/>
<gene>
    <name evidence="2" type="ORF">E2C01_079383</name>
</gene>
<evidence type="ECO:0000313" key="2">
    <source>
        <dbReference type="EMBL" id="MPC84638.1"/>
    </source>
</evidence>
<protein>
    <submittedName>
        <fullName evidence="2">Uncharacterized protein</fullName>
    </submittedName>
</protein>
<accession>A0A5B7IVH1</accession>
<reference evidence="2 3" key="1">
    <citation type="submission" date="2019-05" db="EMBL/GenBank/DDBJ databases">
        <title>Another draft genome of Portunus trituberculatus and its Hox gene families provides insights of decapod evolution.</title>
        <authorList>
            <person name="Jeong J.-H."/>
            <person name="Song I."/>
            <person name="Kim S."/>
            <person name="Choi T."/>
            <person name="Kim D."/>
            <person name="Ryu S."/>
            <person name="Kim W."/>
        </authorList>
    </citation>
    <scope>NUCLEOTIDE SEQUENCE [LARGE SCALE GENOMIC DNA]</scope>
    <source>
        <tissue evidence="2">Muscle</tissue>
    </source>
</reference>
<dbReference type="AlphaFoldDB" id="A0A5B7IVH1"/>
<feature type="compositionally biased region" description="Basic and acidic residues" evidence="1">
    <location>
        <begin position="1"/>
        <end position="50"/>
    </location>
</feature>
<feature type="region of interest" description="Disordered" evidence="1">
    <location>
        <begin position="1"/>
        <end position="60"/>
    </location>
</feature>
<dbReference type="EMBL" id="VSRR010065972">
    <property type="protein sequence ID" value="MPC84638.1"/>
    <property type="molecule type" value="Genomic_DNA"/>
</dbReference>
<name>A0A5B7IVH1_PORTR</name>